<dbReference type="AlphaFoldDB" id="A0A5C8ZCR3"/>
<organism evidence="1 2">
    <name type="scientific">Reinekea thalattae</name>
    <dbReference type="NCBI Taxonomy" id="2593301"/>
    <lineage>
        <taxon>Bacteria</taxon>
        <taxon>Pseudomonadati</taxon>
        <taxon>Pseudomonadota</taxon>
        <taxon>Gammaproteobacteria</taxon>
        <taxon>Oceanospirillales</taxon>
        <taxon>Saccharospirillaceae</taxon>
        <taxon>Reinekea</taxon>
    </lineage>
</organism>
<dbReference type="Proteomes" id="UP000321764">
    <property type="component" value="Unassembled WGS sequence"/>
</dbReference>
<dbReference type="OrthoDB" id="9775266at2"/>
<name>A0A5C8ZCR3_9GAMM</name>
<accession>A0A5C8ZCR3</accession>
<dbReference type="GO" id="GO:0016874">
    <property type="term" value="F:ligase activity"/>
    <property type="evidence" value="ECO:0007669"/>
    <property type="project" value="UniProtKB-KW"/>
</dbReference>
<sequence length="357" mass="40883">MPPLQLGKTTSFFEFWPTWLMYFPISIQWLALSIRYRSLTLPLIANPQLPLSGMVGVGKSELLSQAQGDLNNVILPWFTVTKTEAPLEQQVDQLKLAVTDSGFAYPFVCKPDIGCRGIGVKLIKNEQQLIENFTSYPENAKLFIQKLADFEPEAGVFFTKHPNEKNGKIISMALKYTPYVIGDGEKTLGELIESDQRAGQLIHLYQSRHQQHWNQVIAKDQPYRLVFSASHSKGAIFKQANYLITDALSERLTQLLANLPDFHYGRLDIKFKDTESLSRGEHIQIVEINTASSEPLHIWDSNTPFKEAVRALLFQYRILFVYGNENRKKGFTPPGFKKLIQHWKLERNLSRFYGETD</sequence>
<protein>
    <submittedName>
        <fullName evidence="1">D-alanine--D-alanine ligase</fullName>
    </submittedName>
</protein>
<evidence type="ECO:0000313" key="1">
    <source>
        <dbReference type="EMBL" id="TXR54953.1"/>
    </source>
</evidence>
<gene>
    <name evidence="1" type="ORF">FME95_04130</name>
</gene>
<dbReference type="SUPFAM" id="SSF56059">
    <property type="entry name" value="Glutathione synthetase ATP-binding domain-like"/>
    <property type="match status" value="1"/>
</dbReference>
<comment type="caution">
    <text evidence="1">The sequence shown here is derived from an EMBL/GenBank/DDBJ whole genome shotgun (WGS) entry which is preliminary data.</text>
</comment>
<proteinExistence type="predicted"/>
<reference evidence="1 2" key="1">
    <citation type="submission" date="2019-07" db="EMBL/GenBank/DDBJ databases">
        <title>Reinekea sp. strain SSH23 genome sequencing and assembly.</title>
        <authorList>
            <person name="Kim I."/>
        </authorList>
    </citation>
    <scope>NUCLEOTIDE SEQUENCE [LARGE SCALE GENOMIC DNA]</scope>
    <source>
        <strain evidence="1 2">SSH23</strain>
    </source>
</reference>
<keyword evidence="2" id="KW-1185">Reference proteome</keyword>
<keyword evidence="1" id="KW-0436">Ligase</keyword>
<dbReference type="EMBL" id="VKAD01000001">
    <property type="protein sequence ID" value="TXR54953.1"/>
    <property type="molecule type" value="Genomic_DNA"/>
</dbReference>
<evidence type="ECO:0000313" key="2">
    <source>
        <dbReference type="Proteomes" id="UP000321764"/>
    </source>
</evidence>